<evidence type="ECO:0000256" key="3">
    <source>
        <dbReference type="SAM" id="MobiDB-lite"/>
    </source>
</evidence>
<dbReference type="GO" id="GO:0004674">
    <property type="term" value="F:protein serine/threonine kinase activity"/>
    <property type="evidence" value="ECO:0007669"/>
    <property type="project" value="UniProtKB-EC"/>
</dbReference>
<organism evidence="4 5">
    <name type="scientific">Fusarium piperis</name>
    <dbReference type="NCBI Taxonomy" id="1435070"/>
    <lineage>
        <taxon>Eukaryota</taxon>
        <taxon>Fungi</taxon>
        <taxon>Dikarya</taxon>
        <taxon>Ascomycota</taxon>
        <taxon>Pezizomycotina</taxon>
        <taxon>Sordariomycetes</taxon>
        <taxon>Hypocreomycetidae</taxon>
        <taxon>Hypocreales</taxon>
        <taxon>Nectriaceae</taxon>
        <taxon>Fusarium</taxon>
        <taxon>Fusarium solani species complex</taxon>
    </lineage>
</organism>
<feature type="binding site" evidence="1">
    <location>
        <position position="301"/>
    </location>
    <ligand>
        <name>ATP</name>
        <dbReference type="ChEBI" id="CHEBI:30616"/>
    </ligand>
</feature>
<keyword evidence="4" id="KW-0808">Transferase</keyword>
<dbReference type="EC" id="2.7.11.1" evidence="4"/>
<accession>A0A9W8W3I5</accession>
<keyword evidence="2" id="KW-0175">Coiled coil</keyword>
<proteinExistence type="predicted"/>
<dbReference type="OrthoDB" id="5979581at2759"/>
<feature type="region of interest" description="Disordered" evidence="3">
    <location>
        <begin position="91"/>
        <end position="112"/>
    </location>
</feature>
<feature type="region of interest" description="Disordered" evidence="3">
    <location>
        <begin position="1"/>
        <end position="20"/>
    </location>
</feature>
<keyword evidence="5" id="KW-1185">Reference proteome</keyword>
<reference evidence="4" key="1">
    <citation type="submission" date="2022-10" db="EMBL/GenBank/DDBJ databases">
        <title>Tapping the CABI collections for fungal endophytes: first genome assemblies for Collariella, Neodidymelliopsis, Ascochyta clinopodiicola, Didymella pomorum, Didymosphaeria variabile, Neocosmospora piperis and Neocucurbitaria cava.</title>
        <authorList>
            <person name="Hill R."/>
        </authorList>
    </citation>
    <scope>NUCLEOTIDE SEQUENCE</scope>
    <source>
        <strain evidence="4">IMI 366586</strain>
    </source>
</reference>
<feature type="coiled-coil region" evidence="2">
    <location>
        <begin position="305"/>
        <end position="332"/>
    </location>
</feature>
<keyword evidence="1" id="KW-0547">Nucleotide-binding</keyword>
<dbReference type="SUPFAM" id="SSF56112">
    <property type="entry name" value="Protein kinase-like (PK-like)"/>
    <property type="match status" value="1"/>
</dbReference>
<dbReference type="AlphaFoldDB" id="A0A9W8W3I5"/>
<protein>
    <submittedName>
        <fullName evidence="4">Protein kinase</fullName>
        <ecNumber evidence="4">2.7.11.1</ecNumber>
    </submittedName>
</protein>
<dbReference type="Proteomes" id="UP001140502">
    <property type="component" value="Unassembled WGS sequence"/>
</dbReference>
<dbReference type="InterPro" id="IPR011009">
    <property type="entry name" value="Kinase-like_dom_sf"/>
</dbReference>
<evidence type="ECO:0000256" key="1">
    <source>
        <dbReference type="PROSITE-ProRule" id="PRU10141"/>
    </source>
</evidence>
<dbReference type="InterPro" id="IPR017441">
    <property type="entry name" value="Protein_kinase_ATP_BS"/>
</dbReference>
<name>A0A9W8W3I5_9HYPO</name>
<keyword evidence="4" id="KW-0418">Kinase</keyword>
<evidence type="ECO:0000313" key="5">
    <source>
        <dbReference type="Proteomes" id="UP001140502"/>
    </source>
</evidence>
<dbReference type="EMBL" id="JAPEUR010000636">
    <property type="protein sequence ID" value="KAJ4307775.1"/>
    <property type="molecule type" value="Genomic_DNA"/>
</dbReference>
<sequence length="381" mass="42165">MSTEDLPSSQATNQDPTLPGAEAGEATLILTPENAEARLAFFEVVEWLHEQSDSPETLQAQDHARKFIWVSKNQARDADVTRLLRPLVAGDLSSSPMSSPQNKSSSHPADVPPEPSLEIWKGCYFLSLSQPPRHPPRGWTAGSLRQGQNTNDLILCLRSGNDAIYRVRHRQAILQIHSTGLVYVQSMSDRAQSYVNGNRISNKIHVLNEAAMAVTFGNLRYRVEYARFSRSEVYKTRLVQYLQDIMGAQVSQSMLALTPTPSETGSITVGQWTLTAGTVGSGATGRVSIGMDPKGKLVALKRMTLNGDRERAQEMRRKLETLTSLAERQDEDRLLRFVEMITDDALGINRTADLWFVLEPVIADTLYSISAKALLGAGDER</sequence>
<keyword evidence="1" id="KW-0067">ATP-binding</keyword>
<evidence type="ECO:0000313" key="4">
    <source>
        <dbReference type="EMBL" id="KAJ4307775.1"/>
    </source>
</evidence>
<dbReference type="GO" id="GO:0005524">
    <property type="term" value="F:ATP binding"/>
    <property type="evidence" value="ECO:0007669"/>
    <property type="project" value="UniProtKB-UniRule"/>
</dbReference>
<comment type="caution">
    <text evidence="4">The sequence shown here is derived from an EMBL/GenBank/DDBJ whole genome shotgun (WGS) entry which is preliminary data.</text>
</comment>
<gene>
    <name evidence="4" type="primary">CLA4_1</name>
    <name evidence="4" type="ORF">N0V84_012505</name>
</gene>
<evidence type="ECO:0000256" key="2">
    <source>
        <dbReference type="SAM" id="Coils"/>
    </source>
</evidence>
<feature type="compositionally biased region" description="Low complexity" evidence="3">
    <location>
        <begin position="93"/>
        <end position="108"/>
    </location>
</feature>
<dbReference type="PROSITE" id="PS00107">
    <property type="entry name" value="PROTEIN_KINASE_ATP"/>
    <property type="match status" value="1"/>
</dbReference>
<feature type="compositionally biased region" description="Polar residues" evidence="3">
    <location>
        <begin position="1"/>
        <end position="16"/>
    </location>
</feature>